<name>A0ABQ9X2N4_9EUKA</name>
<sequence>MDERSPLWVSTTYSLPITYRVHTCRNLDDLKDSEDMYMNGLRANVLTVDTQMPALVFSDPSHFRMEDNIIASKSLATEEKIGRIQPTWSSFFISEPITEGIVAISVTFLMDFSIFFPFFIGLLDGTEPIPEKGQTLGDVKNSIALSSRGNLHFTTAVGKDEINIWTNFQTCDTVVVEIDLDSNPRTAQFFINRKSTDAIVVGLPESVRVGFSSKDPGMIFRFDRITHLNRGCPFTDLMTSVEWPRPEPLQKSESKEDSGAKEETTISKQRINENNSPEKERSTESEKDDDQPSKTVLDEANGKPGDDGEESSEDSDEDTDDGKSQIDSDSDNEDDRTDLGRKTRQLPTMKLPDQLFTDKSHFRIRNNLLTRTEKGTDKKERTRPSTVLFSDSITKGIVSVTFVVLTLAESVEQKGFINFGLLDAQTDVPRLGRVLGKDVKHSIALSTRGEIHVFCLAKLEEKSHYFLSRKDRVVMEVNMESNPRTVQFFVNGKTAACYVSGIPESVRIGFSADVLGTSLEIASIVHSTQATPVTNKMKEIKWTDTEFSNYQINSINSQQIWRASEGTMPTLLIRNPEHFKIEGNVITRTAFDYDGLNSPFSTVMLDGAIVSTIAYVAITILALPQSDDSCGIIMIGCLRTNANLPKSPKGLGIGTKHSIALCSSDGVLFNMSSSKSGTNSCHNPLQVGDQIVLEVNALSDPDLIRFFVNGKAGQSEISETDEHMKIGVCSF</sequence>
<feature type="compositionally biased region" description="Polar residues" evidence="1">
    <location>
        <begin position="266"/>
        <end position="275"/>
    </location>
</feature>
<evidence type="ECO:0000313" key="2">
    <source>
        <dbReference type="EMBL" id="KAK2944876.1"/>
    </source>
</evidence>
<comment type="caution">
    <text evidence="2">The sequence shown here is derived from an EMBL/GenBank/DDBJ whole genome shotgun (WGS) entry which is preliminary data.</text>
</comment>
<gene>
    <name evidence="2" type="ORF">BLNAU_20219</name>
</gene>
<protein>
    <submittedName>
        <fullName evidence="2">Uncharacterized protein</fullName>
    </submittedName>
</protein>
<dbReference type="Proteomes" id="UP001281761">
    <property type="component" value="Unassembled WGS sequence"/>
</dbReference>
<feature type="compositionally biased region" description="Basic and acidic residues" evidence="1">
    <location>
        <begin position="244"/>
        <end position="265"/>
    </location>
</feature>
<keyword evidence="3" id="KW-1185">Reference proteome</keyword>
<feature type="compositionally biased region" description="Acidic residues" evidence="1">
    <location>
        <begin position="307"/>
        <end position="320"/>
    </location>
</feature>
<evidence type="ECO:0000313" key="3">
    <source>
        <dbReference type="Proteomes" id="UP001281761"/>
    </source>
</evidence>
<evidence type="ECO:0000256" key="1">
    <source>
        <dbReference type="SAM" id="MobiDB-lite"/>
    </source>
</evidence>
<feature type="compositionally biased region" description="Basic and acidic residues" evidence="1">
    <location>
        <begin position="276"/>
        <end position="306"/>
    </location>
</feature>
<proteinExistence type="predicted"/>
<dbReference type="EMBL" id="JARBJD010000281">
    <property type="protein sequence ID" value="KAK2944876.1"/>
    <property type="molecule type" value="Genomic_DNA"/>
</dbReference>
<reference evidence="2 3" key="1">
    <citation type="journal article" date="2022" name="bioRxiv">
        <title>Genomics of Preaxostyla Flagellates Illuminates Evolutionary Transitions and the Path Towards Mitochondrial Loss.</title>
        <authorList>
            <person name="Novak L.V.F."/>
            <person name="Treitli S.C."/>
            <person name="Pyrih J."/>
            <person name="Halakuc P."/>
            <person name="Pipaliya S.V."/>
            <person name="Vacek V."/>
            <person name="Brzon O."/>
            <person name="Soukal P."/>
            <person name="Eme L."/>
            <person name="Dacks J.B."/>
            <person name="Karnkowska A."/>
            <person name="Elias M."/>
            <person name="Hampl V."/>
        </authorList>
    </citation>
    <scope>NUCLEOTIDE SEQUENCE [LARGE SCALE GENOMIC DNA]</scope>
    <source>
        <strain evidence="2">NAU3</strain>
        <tissue evidence="2">Gut</tissue>
    </source>
</reference>
<accession>A0ABQ9X2N4</accession>
<feature type="region of interest" description="Disordered" evidence="1">
    <location>
        <begin position="238"/>
        <end position="351"/>
    </location>
</feature>
<organism evidence="2 3">
    <name type="scientific">Blattamonas nauphoetae</name>
    <dbReference type="NCBI Taxonomy" id="2049346"/>
    <lineage>
        <taxon>Eukaryota</taxon>
        <taxon>Metamonada</taxon>
        <taxon>Preaxostyla</taxon>
        <taxon>Oxymonadida</taxon>
        <taxon>Blattamonas</taxon>
    </lineage>
</organism>